<gene>
    <name evidence="11" type="ORF">CJOHNSTONI_LOCUS8818</name>
</gene>
<feature type="compositionally biased region" description="Polar residues" evidence="9">
    <location>
        <begin position="479"/>
        <end position="490"/>
    </location>
</feature>
<feature type="transmembrane region" description="Helical" evidence="10">
    <location>
        <begin position="127"/>
        <end position="148"/>
    </location>
</feature>
<feature type="transmembrane region" description="Helical" evidence="10">
    <location>
        <begin position="425"/>
        <end position="446"/>
    </location>
</feature>
<dbReference type="GO" id="GO:0030867">
    <property type="term" value="C:rough endoplasmic reticulum membrane"/>
    <property type="evidence" value="ECO:0007669"/>
    <property type="project" value="UniProtKB-SubCell"/>
</dbReference>
<dbReference type="GO" id="GO:0023041">
    <property type="term" value="P:neuronal signal transduction"/>
    <property type="evidence" value="ECO:0007669"/>
    <property type="project" value="InterPro"/>
</dbReference>
<dbReference type="Pfam" id="PF09726">
    <property type="entry name" value="Macoilin"/>
    <property type="match status" value="2"/>
</dbReference>
<feature type="coiled-coil region" evidence="8">
    <location>
        <begin position="739"/>
        <end position="776"/>
    </location>
</feature>
<evidence type="ECO:0000256" key="5">
    <source>
        <dbReference type="ARBA" id="ARBA00022989"/>
    </source>
</evidence>
<comment type="subcellular location">
    <subcellularLocation>
        <location evidence="1">Nucleus membrane</location>
        <topology evidence="1">Multi-pass membrane protein</topology>
    </subcellularLocation>
    <subcellularLocation>
        <location evidence="2">Rough endoplasmic reticulum membrane</location>
        <topology evidence="2">Multi-pass membrane protein</topology>
    </subcellularLocation>
</comment>
<evidence type="ECO:0000256" key="4">
    <source>
        <dbReference type="ARBA" id="ARBA00022824"/>
    </source>
</evidence>
<dbReference type="GO" id="GO:0008017">
    <property type="term" value="F:microtubule binding"/>
    <property type="evidence" value="ECO:0007669"/>
    <property type="project" value="TreeGrafter"/>
</dbReference>
<sequence>MIKRTTRTTDVPKLRRNLKGRGRIAETMCCGLVASGPRHASLMVCCCFSTTSNMTLYRHFGGFAYVKFVLLWFTCIALDLLIGFRFELLYPVWLLMRNCYDSFRFQGLAFSAFFVCATVTTDLICFIFLPVQLLFFLASTYVWFLLVWQTAERGIGSAHLLLWIAVISFEYNWRYRGDSPLQLLKGSTLGSTLNFFTGGLLTNWLELHDLSTSGEMVASDSSKECYPPARFVNPVSGYLGGFGVALMAAFAHSSSLTSDLCRPFAAHCIGYPVVMLGFGLKTYFRLWRVKKRQREVSLANEVYCKLLMEALPSLYEGSKIYSRCRSTVLQDQEQIEYESELCPGSLQNLAICASPSSTTVTQRKNSRAGVGWKQNSWKHAGINSKKVSVPSNGSSLTRKERVVRENNDDDDTASSVSLSVAPRMYLWRVIWDLLWSIVLYILGGVVESPSSSLDDRISLSSNEMESEDEMMEQEETSSQPDDASPSSNRLGSIHRHPASSKKSKVLISSSENYSRAKGRRSRGRHLQNHAGYILSPLTSGAALSSSTLGANCALNNNLLNLAAGSIQQDRQMYNSANNTGYQNISITNVNVIESGGPSTASAATFSGKASEYDTEELLETLRNDLRVARSQETDLRYMLQQYINGEKQLKGELQQLKLKQEQSENKLANIIKAREQDKSAMQLLEKKLIDIQTKKNELEKELNAEKRNKIKEEHAAARALAAAQSNKIVECGEACKTKKADLEKELRVVRRELKAKEELASEYEEELRQLRQYKESNDLQELHATLRVIREKNTHLEKSLSAENRLKQKLFYALNEARGQMADYQQQLLAKEADLRLKDVELMNLRGRFGNGTDDPSKLLPTGDNRGSHLVKAARCDPASSTILPSIVNDISGILKPHVATEQDIFNSASSVYMPYTFTTHSSQDEHPLFDSSVTRSASTIPPNSVSPPPAPRLSSASSDAFHFTNSKFIPTSTNSSSPRNS</sequence>
<feature type="transmembrane region" description="Helical" evidence="10">
    <location>
        <begin position="64"/>
        <end position="83"/>
    </location>
</feature>
<evidence type="ECO:0000256" key="6">
    <source>
        <dbReference type="ARBA" id="ARBA00023136"/>
    </source>
</evidence>
<feature type="region of interest" description="Disordered" evidence="9">
    <location>
        <begin position="923"/>
        <end position="958"/>
    </location>
</feature>
<keyword evidence="12" id="KW-1185">Reference proteome</keyword>
<feature type="compositionally biased region" description="Basic and acidic residues" evidence="9">
    <location>
        <begin position="397"/>
        <end position="406"/>
    </location>
</feature>
<reference evidence="11" key="1">
    <citation type="submission" date="2021-09" db="EMBL/GenBank/DDBJ databases">
        <authorList>
            <consortium name="Pathogen Informatics"/>
        </authorList>
    </citation>
    <scope>NUCLEOTIDE SEQUENCE</scope>
</reference>
<feature type="compositionally biased region" description="Basic residues" evidence="9">
    <location>
        <begin position="492"/>
        <end position="504"/>
    </location>
</feature>
<evidence type="ECO:0000256" key="1">
    <source>
        <dbReference type="ARBA" id="ARBA00004232"/>
    </source>
</evidence>
<dbReference type="PANTHER" id="PTHR13289:SF6">
    <property type="entry name" value="MACOILIN"/>
    <property type="match status" value="1"/>
</dbReference>
<feature type="region of interest" description="Disordered" evidence="9">
    <location>
        <begin position="387"/>
        <end position="415"/>
    </location>
</feature>
<keyword evidence="3 10" id="KW-0812">Transmembrane</keyword>
<evidence type="ECO:0000256" key="8">
    <source>
        <dbReference type="SAM" id="Coils"/>
    </source>
</evidence>
<dbReference type="InterPro" id="IPR019130">
    <property type="entry name" value="Macoilin"/>
</dbReference>
<dbReference type="GO" id="GO:0031965">
    <property type="term" value="C:nuclear membrane"/>
    <property type="evidence" value="ECO:0007669"/>
    <property type="project" value="UniProtKB-SubCell"/>
</dbReference>
<proteinExistence type="predicted"/>
<evidence type="ECO:0000256" key="9">
    <source>
        <dbReference type="SAM" id="MobiDB-lite"/>
    </source>
</evidence>
<evidence type="ECO:0000256" key="10">
    <source>
        <dbReference type="SAM" id="Phobius"/>
    </source>
</evidence>
<evidence type="ECO:0000256" key="2">
    <source>
        <dbReference type="ARBA" id="ARBA00004269"/>
    </source>
</evidence>
<keyword evidence="8" id="KW-0175">Coiled coil</keyword>
<dbReference type="GO" id="GO:0006935">
    <property type="term" value="P:chemotaxis"/>
    <property type="evidence" value="ECO:0007669"/>
    <property type="project" value="TreeGrafter"/>
</dbReference>
<evidence type="ECO:0008006" key="13">
    <source>
        <dbReference type="Google" id="ProtNLM"/>
    </source>
</evidence>
<feature type="transmembrane region" description="Helical" evidence="10">
    <location>
        <begin position="103"/>
        <end position="120"/>
    </location>
</feature>
<dbReference type="AlphaFoldDB" id="A0A8J2MCZ0"/>
<keyword evidence="7" id="KW-0539">Nucleus</keyword>
<name>A0A8J2MCZ0_9BILA</name>
<feature type="compositionally biased region" description="Acidic residues" evidence="9">
    <location>
        <begin position="464"/>
        <end position="475"/>
    </location>
</feature>
<keyword evidence="5 10" id="KW-1133">Transmembrane helix</keyword>
<keyword evidence="6 10" id="KW-0472">Membrane</keyword>
<feature type="compositionally biased region" description="Basic residues" evidence="9">
    <location>
        <begin position="516"/>
        <end position="527"/>
    </location>
</feature>
<keyword evidence="4" id="KW-0256">Endoplasmic reticulum</keyword>
<dbReference type="EMBL" id="CAKAEH010001758">
    <property type="protein sequence ID" value="CAG9539197.1"/>
    <property type="molecule type" value="Genomic_DNA"/>
</dbReference>
<organism evidence="11 12">
    <name type="scientific">Cercopithifilaria johnstoni</name>
    <dbReference type="NCBI Taxonomy" id="2874296"/>
    <lineage>
        <taxon>Eukaryota</taxon>
        <taxon>Metazoa</taxon>
        <taxon>Ecdysozoa</taxon>
        <taxon>Nematoda</taxon>
        <taxon>Chromadorea</taxon>
        <taxon>Rhabditida</taxon>
        <taxon>Spirurina</taxon>
        <taxon>Spiruromorpha</taxon>
        <taxon>Filarioidea</taxon>
        <taxon>Onchocercidae</taxon>
        <taxon>Cercopithifilaria</taxon>
    </lineage>
</organism>
<evidence type="ECO:0000313" key="11">
    <source>
        <dbReference type="EMBL" id="CAG9539197.1"/>
    </source>
</evidence>
<feature type="transmembrane region" description="Helical" evidence="10">
    <location>
        <begin position="154"/>
        <end position="173"/>
    </location>
</feature>
<evidence type="ECO:0000256" key="3">
    <source>
        <dbReference type="ARBA" id="ARBA00022692"/>
    </source>
</evidence>
<dbReference type="PANTHER" id="PTHR13289">
    <property type="entry name" value="PROTEIN PHOSPHATASE 1-BINDING PROTEIN BIFOCAL"/>
    <property type="match status" value="1"/>
</dbReference>
<protein>
    <recommendedName>
        <fullName evidence="13">Macoilin</fullName>
    </recommendedName>
</protein>
<accession>A0A8J2MCZ0</accession>
<dbReference type="Proteomes" id="UP000746747">
    <property type="component" value="Unassembled WGS sequence"/>
</dbReference>
<feature type="compositionally biased region" description="Polar residues" evidence="9">
    <location>
        <begin position="387"/>
        <end position="396"/>
    </location>
</feature>
<feature type="coiled-coil region" evidence="8">
    <location>
        <begin position="639"/>
        <end position="715"/>
    </location>
</feature>
<feature type="transmembrane region" description="Helical" evidence="10">
    <location>
        <begin position="231"/>
        <end position="252"/>
    </location>
</feature>
<evidence type="ECO:0000313" key="12">
    <source>
        <dbReference type="Proteomes" id="UP000746747"/>
    </source>
</evidence>
<dbReference type="OrthoDB" id="10071111at2759"/>
<feature type="transmembrane region" description="Helical" evidence="10">
    <location>
        <begin position="264"/>
        <end position="284"/>
    </location>
</feature>
<feature type="region of interest" description="Disordered" evidence="9">
    <location>
        <begin position="462"/>
        <end position="527"/>
    </location>
</feature>
<evidence type="ECO:0000256" key="7">
    <source>
        <dbReference type="ARBA" id="ARBA00023242"/>
    </source>
</evidence>
<comment type="caution">
    <text evidence="11">The sequence shown here is derived from an EMBL/GenBank/DDBJ whole genome shotgun (WGS) entry which is preliminary data.</text>
</comment>